<dbReference type="EMBL" id="MRWE01000009">
    <property type="protein sequence ID" value="ORJ26145.1"/>
    <property type="molecule type" value="Genomic_DNA"/>
</dbReference>
<name>A0A1X0WH87_9GAMM</name>
<dbReference type="RefSeq" id="WP_081601426.1">
    <property type="nucleotide sequence ID" value="NZ_JBAWCI010000049.1"/>
</dbReference>
<evidence type="ECO:0000256" key="1">
    <source>
        <dbReference type="ARBA" id="ARBA00023015"/>
    </source>
</evidence>
<gene>
    <name evidence="5" type="ORF">BS640_07365</name>
</gene>
<keyword evidence="2" id="KW-0238">DNA-binding</keyword>
<dbReference type="PRINTS" id="PR00032">
    <property type="entry name" value="HTHARAC"/>
</dbReference>
<dbReference type="GO" id="GO:0043565">
    <property type="term" value="F:sequence-specific DNA binding"/>
    <property type="evidence" value="ECO:0007669"/>
    <property type="project" value="InterPro"/>
</dbReference>
<evidence type="ECO:0000313" key="6">
    <source>
        <dbReference type="Proteomes" id="UP000192536"/>
    </source>
</evidence>
<dbReference type="AlphaFoldDB" id="A0A1X0WH87"/>
<dbReference type="InterPro" id="IPR018060">
    <property type="entry name" value="HTH_AraC"/>
</dbReference>
<dbReference type="Proteomes" id="UP000192536">
    <property type="component" value="Unassembled WGS sequence"/>
</dbReference>
<keyword evidence="1" id="KW-0805">Transcription regulation</keyword>
<accession>A0A1X0WH87</accession>
<evidence type="ECO:0000256" key="2">
    <source>
        <dbReference type="ARBA" id="ARBA00023125"/>
    </source>
</evidence>
<dbReference type="Pfam" id="PF00165">
    <property type="entry name" value="HTH_AraC"/>
    <property type="match status" value="1"/>
</dbReference>
<feature type="domain" description="HTH araC/xylS-type" evidence="4">
    <location>
        <begin position="1"/>
        <end position="34"/>
    </location>
</feature>
<dbReference type="GO" id="GO:0003700">
    <property type="term" value="F:DNA-binding transcription factor activity"/>
    <property type="evidence" value="ECO:0007669"/>
    <property type="project" value="InterPro"/>
</dbReference>
<sequence>MNTIAEQLGYQSPSAFISTFKKSLGETPQRYLRN</sequence>
<dbReference type="PROSITE" id="PS01124">
    <property type="entry name" value="HTH_ARAC_FAMILY_2"/>
    <property type="match status" value="1"/>
</dbReference>
<dbReference type="Gene3D" id="1.10.10.60">
    <property type="entry name" value="Homeodomain-like"/>
    <property type="match status" value="1"/>
</dbReference>
<evidence type="ECO:0000259" key="4">
    <source>
        <dbReference type="PROSITE" id="PS01124"/>
    </source>
</evidence>
<keyword evidence="3" id="KW-0804">Transcription</keyword>
<dbReference type="InterPro" id="IPR020449">
    <property type="entry name" value="Tscrpt_reg_AraC-type_HTH"/>
</dbReference>
<keyword evidence="6" id="KW-1185">Reference proteome</keyword>
<evidence type="ECO:0000256" key="3">
    <source>
        <dbReference type="ARBA" id="ARBA00023163"/>
    </source>
</evidence>
<protein>
    <recommendedName>
        <fullName evidence="4">HTH araC/xylS-type domain-containing protein</fullName>
    </recommendedName>
</protein>
<dbReference type="SUPFAM" id="SSF46689">
    <property type="entry name" value="Homeodomain-like"/>
    <property type="match status" value="1"/>
</dbReference>
<proteinExistence type="predicted"/>
<dbReference type="InterPro" id="IPR009057">
    <property type="entry name" value="Homeodomain-like_sf"/>
</dbReference>
<dbReference type="STRING" id="1646377.BS640_07365"/>
<organism evidence="5 6">
    <name type="scientific">Rouxiella badensis</name>
    <dbReference type="NCBI Taxonomy" id="1646377"/>
    <lineage>
        <taxon>Bacteria</taxon>
        <taxon>Pseudomonadati</taxon>
        <taxon>Pseudomonadota</taxon>
        <taxon>Gammaproteobacteria</taxon>
        <taxon>Enterobacterales</taxon>
        <taxon>Yersiniaceae</taxon>
        <taxon>Rouxiella</taxon>
    </lineage>
</organism>
<reference evidence="5 6" key="1">
    <citation type="journal article" date="2017" name="Int. J. Syst. Evol. Microbiol.">
        <title>Rouxiella badensis sp. nov. and Rouxiella silvae sp. nov. isolated from peat bog soil in Germany and emendation of the genus description.</title>
        <authorList>
            <person name="Le Fleche-Mateos A."/>
            <person name="Kugler J.H."/>
            <person name="Hansen S.H."/>
            <person name="Syldatk C."/>
            <person name="Hausmann R."/>
            <person name="Lomprez F."/>
            <person name="Vandenbogaert M."/>
            <person name="Manuguerra J.C."/>
            <person name="Grimont P.A."/>
        </authorList>
    </citation>
    <scope>NUCLEOTIDE SEQUENCE [LARGE SCALE GENOMIC DNA]</scope>
    <source>
        <strain evidence="5 6">DSM 100043</strain>
    </source>
</reference>
<comment type="caution">
    <text evidence="5">The sequence shown here is derived from an EMBL/GenBank/DDBJ whole genome shotgun (WGS) entry which is preliminary data.</text>
</comment>
<evidence type="ECO:0000313" key="5">
    <source>
        <dbReference type="EMBL" id="ORJ26145.1"/>
    </source>
</evidence>